<feature type="non-terminal residue" evidence="1">
    <location>
        <position position="1"/>
    </location>
</feature>
<organism evidence="1">
    <name type="scientific">Ailuropoda melanoleuca</name>
    <name type="common">Giant panda</name>
    <dbReference type="NCBI Taxonomy" id="9646"/>
    <lineage>
        <taxon>Eukaryota</taxon>
        <taxon>Metazoa</taxon>
        <taxon>Chordata</taxon>
        <taxon>Craniata</taxon>
        <taxon>Vertebrata</taxon>
        <taxon>Euteleostomi</taxon>
        <taxon>Mammalia</taxon>
        <taxon>Eutheria</taxon>
        <taxon>Laurasiatheria</taxon>
        <taxon>Carnivora</taxon>
        <taxon>Caniformia</taxon>
        <taxon>Ursidae</taxon>
        <taxon>Ailuropoda</taxon>
    </lineage>
</organism>
<dbReference type="InParanoid" id="D2HD84"/>
<sequence length="76" mass="8785">IHTVEYYPTIKRNDVLIPTTMWMNPKNTMQSERSQLQKAIYCVIPLIGNIQNRQIHRDREQISGCQGLEGGRTGKD</sequence>
<gene>
    <name evidence="1" type="ORF">PANDA_008628</name>
</gene>
<evidence type="ECO:0000313" key="1">
    <source>
        <dbReference type="EMBL" id="EFB17980.1"/>
    </source>
</evidence>
<proteinExistence type="predicted"/>
<protein>
    <submittedName>
        <fullName evidence="1">Uncharacterized protein</fullName>
    </submittedName>
</protein>
<dbReference type="AlphaFoldDB" id="D2HD84"/>
<accession>D2HD84</accession>
<reference evidence="1" key="1">
    <citation type="journal article" date="2010" name="Nature">
        <title>The sequence and de novo assembly of the giant panda genome.</title>
        <authorList>
            <person name="Li R."/>
            <person name="Fan W."/>
            <person name="Tian G."/>
            <person name="Zhu H."/>
            <person name="He L."/>
            <person name="Cai J."/>
            <person name="Huang Q."/>
            <person name="Cai Q."/>
            <person name="Li B."/>
            <person name="Bai Y."/>
            <person name="Zhang Z."/>
            <person name="Zhang Y."/>
            <person name="Wang W."/>
            <person name="Li J."/>
            <person name="Wei F."/>
            <person name="Li H."/>
            <person name="Jian M."/>
            <person name="Li J."/>
            <person name="Zhang Z."/>
            <person name="Nielsen R."/>
            <person name="Li D."/>
            <person name="Gu W."/>
            <person name="Yang Z."/>
            <person name="Xuan Z."/>
            <person name="Ryder O.A."/>
            <person name="Leung F.C."/>
            <person name="Zhou Y."/>
            <person name="Cao J."/>
            <person name="Sun X."/>
            <person name="Fu Y."/>
            <person name="Fang X."/>
            <person name="Guo X."/>
            <person name="Wang B."/>
            <person name="Hou R."/>
            <person name="Shen F."/>
            <person name="Mu B."/>
            <person name="Ni P."/>
            <person name="Lin R."/>
            <person name="Qian W."/>
            <person name="Wang G."/>
            <person name="Yu C."/>
            <person name="Nie W."/>
            <person name="Wang J."/>
            <person name="Wu Z."/>
            <person name="Liang H."/>
            <person name="Min J."/>
            <person name="Wu Q."/>
            <person name="Cheng S."/>
            <person name="Ruan J."/>
            <person name="Wang M."/>
            <person name="Shi Z."/>
            <person name="Wen M."/>
            <person name="Liu B."/>
            <person name="Ren X."/>
            <person name="Zheng H."/>
            <person name="Dong D."/>
            <person name="Cook K."/>
            <person name="Shan G."/>
            <person name="Zhang H."/>
            <person name="Kosiol C."/>
            <person name="Xie X."/>
            <person name="Lu Z."/>
            <person name="Zheng H."/>
            <person name="Li Y."/>
            <person name="Steiner C.C."/>
            <person name="Lam T.T."/>
            <person name="Lin S."/>
            <person name="Zhang Q."/>
            <person name="Li G."/>
            <person name="Tian J."/>
            <person name="Gong T."/>
            <person name="Liu H."/>
            <person name="Zhang D."/>
            <person name="Fang L."/>
            <person name="Ye C."/>
            <person name="Zhang J."/>
            <person name="Hu W."/>
            <person name="Xu A."/>
            <person name="Ren Y."/>
            <person name="Zhang G."/>
            <person name="Bruford M.W."/>
            <person name="Li Q."/>
            <person name="Ma L."/>
            <person name="Guo Y."/>
            <person name="An N."/>
            <person name="Hu Y."/>
            <person name="Zheng Y."/>
            <person name="Shi Y."/>
            <person name="Li Z."/>
            <person name="Liu Q."/>
            <person name="Chen Y."/>
            <person name="Zhao J."/>
            <person name="Qu N."/>
            <person name="Zhao S."/>
            <person name="Tian F."/>
            <person name="Wang X."/>
            <person name="Wang H."/>
            <person name="Xu L."/>
            <person name="Liu X."/>
            <person name="Vinar T."/>
            <person name="Wang Y."/>
            <person name="Lam T.W."/>
            <person name="Yiu S.M."/>
            <person name="Liu S."/>
            <person name="Zhang H."/>
            <person name="Li D."/>
            <person name="Huang Y."/>
            <person name="Wang X."/>
            <person name="Yang G."/>
            <person name="Jiang Z."/>
            <person name="Wang J."/>
            <person name="Qin N."/>
            <person name="Li L."/>
            <person name="Li J."/>
            <person name="Bolund L."/>
            <person name="Kristiansen K."/>
            <person name="Wong G.K."/>
            <person name="Olson M."/>
            <person name="Zhang X."/>
            <person name="Li S."/>
            <person name="Yang H."/>
            <person name="Wang J."/>
            <person name="Wang J."/>
        </authorList>
    </citation>
    <scope>NUCLEOTIDE SEQUENCE [LARGE SCALE GENOMIC DNA]</scope>
</reference>
<feature type="non-terminal residue" evidence="1">
    <location>
        <position position="76"/>
    </location>
</feature>
<name>D2HD84_AILME</name>
<dbReference type="EMBL" id="GL192707">
    <property type="protein sequence ID" value="EFB17980.1"/>
    <property type="molecule type" value="Genomic_DNA"/>
</dbReference>